<feature type="signal peptide" evidence="1">
    <location>
        <begin position="1"/>
        <end position="18"/>
    </location>
</feature>
<sequence>MLALVWVLLLHFHLRWDWAPFAKPPPVEIVVASLKREDTAWVHQYFPGWARSIYVVDDPTAKLTVPKNKGREAMVYLSHIVDNYDTLAETTIFVHASRFAWHNDDPDYDALPGLHNLNLDYVQASGYVNLRCVLVLGCPVEIRPHTDAATPWERGNGVARSGRALTAKEIYKQAFKELMPGVQVPQQVGVSCCSQFAVSRDAVRSRSREDYARWQKWLLDTPLEDDLSGRVFEYMWHMIFGKEAVFCPSAAECYCKLYGLCDLKCGDTMQCDGRYILPKYSTMPPGWPRVGWSGENRNFSGPL</sequence>
<name>A0AAN6VJT5_9PEZI</name>
<dbReference type="PANTHER" id="PTHR37490">
    <property type="entry name" value="EXPRESSED PROTEIN"/>
    <property type="match status" value="1"/>
</dbReference>
<dbReference type="Proteomes" id="UP001302745">
    <property type="component" value="Unassembled WGS sequence"/>
</dbReference>
<dbReference type="PANTHER" id="PTHR37490:SF3">
    <property type="entry name" value="DUF3431 DOMAIN CONTAINING PROTEIN"/>
    <property type="match status" value="1"/>
</dbReference>
<organism evidence="2 3">
    <name type="scientific">Chaetomidium leptoderma</name>
    <dbReference type="NCBI Taxonomy" id="669021"/>
    <lineage>
        <taxon>Eukaryota</taxon>
        <taxon>Fungi</taxon>
        <taxon>Dikarya</taxon>
        <taxon>Ascomycota</taxon>
        <taxon>Pezizomycotina</taxon>
        <taxon>Sordariomycetes</taxon>
        <taxon>Sordariomycetidae</taxon>
        <taxon>Sordariales</taxon>
        <taxon>Chaetomiaceae</taxon>
        <taxon>Chaetomidium</taxon>
    </lineage>
</organism>
<protein>
    <submittedName>
        <fullName evidence="2">Uncharacterized protein</fullName>
    </submittedName>
</protein>
<keyword evidence="1" id="KW-0732">Signal</keyword>
<dbReference type="InterPro" id="IPR021838">
    <property type="entry name" value="DUF3431"/>
</dbReference>
<feature type="chain" id="PRO_5043027438" evidence="1">
    <location>
        <begin position="19"/>
        <end position="303"/>
    </location>
</feature>
<comment type="caution">
    <text evidence="2">The sequence shown here is derived from an EMBL/GenBank/DDBJ whole genome shotgun (WGS) entry which is preliminary data.</text>
</comment>
<accession>A0AAN6VJT5</accession>
<dbReference type="Pfam" id="PF11913">
    <property type="entry name" value="DUF3431"/>
    <property type="match status" value="1"/>
</dbReference>
<dbReference type="AlphaFoldDB" id="A0AAN6VJT5"/>
<proteinExistence type="predicted"/>
<gene>
    <name evidence="2" type="ORF">C8A00DRAFT_44159</name>
</gene>
<reference evidence="2" key="1">
    <citation type="journal article" date="2023" name="Mol. Phylogenet. Evol.">
        <title>Genome-scale phylogeny and comparative genomics of the fungal order Sordariales.</title>
        <authorList>
            <person name="Hensen N."/>
            <person name="Bonometti L."/>
            <person name="Westerberg I."/>
            <person name="Brannstrom I.O."/>
            <person name="Guillou S."/>
            <person name="Cros-Aarteil S."/>
            <person name="Calhoun S."/>
            <person name="Haridas S."/>
            <person name="Kuo A."/>
            <person name="Mondo S."/>
            <person name="Pangilinan J."/>
            <person name="Riley R."/>
            <person name="LaButti K."/>
            <person name="Andreopoulos B."/>
            <person name="Lipzen A."/>
            <person name="Chen C."/>
            <person name="Yan M."/>
            <person name="Daum C."/>
            <person name="Ng V."/>
            <person name="Clum A."/>
            <person name="Steindorff A."/>
            <person name="Ohm R.A."/>
            <person name="Martin F."/>
            <person name="Silar P."/>
            <person name="Natvig D.O."/>
            <person name="Lalanne C."/>
            <person name="Gautier V."/>
            <person name="Ament-Velasquez S.L."/>
            <person name="Kruys A."/>
            <person name="Hutchinson M.I."/>
            <person name="Powell A.J."/>
            <person name="Barry K."/>
            <person name="Miller A.N."/>
            <person name="Grigoriev I.V."/>
            <person name="Debuchy R."/>
            <person name="Gladieux P."/>
            <person name="Hiltunen Thoren M."/>
            <person name="Johannesson H."/>
        </authorList>
    </citation>
    <scope>NUCLEOTIDE SEQUENCE</scope>
    <source>
        <strain evidence="2">CBS 538.74</strain>
    </source>
</reference>
<reference evidence="2" key="2">
    <citation type="submission" date="2023-05" db="EMBL/GenBank/DDBJ databases">
        <authorList>
            <consortium name="Lawrence Berkeley National Laboratory"/>
            <person name="Steindorff A."/>
            <person name="Hensen N."/>
            <person name="Bonometti L."/>
            <person name="Westerberg I."/>
            <person name="Brannstrom I.O."/>
            <person name="Guillou S."/>
            <person name="Cros-Aarteil S."/>
            <person name="Calhoun S."/>
            <person name="Haridas S."/>
            <person name="Kuo A."/>
            <person name="Mondo S."/>
            <person name="Pangilinan J."/>
            <person name="Riley R."/>
            <person name="Labutti K."/>
            <person name="Andreopoulos B."/>
            <person name="Lipzen A."/>
            <person name="Chen C."/>
            <person name="Yanf M."/>
            <person name="Daum C."/>
            <person name="Ng V."/>
            <person name="Clum A."/>
            <person name="Ohm R."/>
            <person name="Martin F."/>
            <person name="Silar P."/>
            <person name="Natvig D."/>
            <person name="Lalanne C."/>
            <person name="Gautier V."/>
            <person name="Ament-Velasquez S.L."/>
            <person name="Kruys A."/>
            <person name="Hutchinson M.I."/>
            <person name="Powell A.J."/>
            <person name="Barry K."/>
            <person name="Miller A.N."/>
            <person name="Grigoriev I.V."/>
            <person name="Debuchy R."/>
            <person name="Gladieux P."/>
            <person name="Thoren M.H."/>
            <person name="Johannesson H."/>
        </authorList>
    </citation>
    <scope>NUCLEOTIDE SEQUENCE</scope>
    <source>
        <strain evidence="2">CBS 538.74</strain>
    </source>
</reference>
<evidence type="ECO:0000256" key="1">
    <source>
        <dbReference type="SAM" id="SignalP"/>
    </source>
</evidence>
<keyword evidence="3" id="KW-1185">Reference proteome</keyword>
<evidence type="ECO:0000313" key="2">
    <source>
        <dbReference type="EMBL" id="KAK4152863.1"/>
    </source>
</evidence>
<evidence type="ECO:0000313" key="3">
    <source>
        <dbReference type="Proteomes" id="UP001302745"/>
    </source>
</evidence>
<dbReference type="EMBL" id="MU856959">
    <property type="protein sequence ID" value="KAK4152863.1"/>
    <property type="molecule type" value="Genomic_DNA"/>
</dbReference>